<dbReference type="SUPFAM" id="SSF49785">
    <property type="entry name" value="Galactose-binding domain-like"/>
    <property type="match status" value="1"/>
</dbReference>
<accession>A0A2U2PGL6</accession>
<reference evidence="2 3" key="1">
    <citation type="submission" date="2018-04" db="EMBL/GenBank/DDBJ databases">
        <title>Pedobacter chongqingensis sp. nov., isolated from a rottenly hemp rope.</title>
        <authorList>
            <person name="Cai Y."/>
        </authorList>
    </citation>
    <scope>NUCLEOTIDE SEQUENCE [LARGE SCALE GENOMIC DNA]</scope>
    <source>
        <strain evidence="2 3">FJ4-8</strain>
    </source>
</reference>
<organism evidence="2 3">
    <name type="scientific">Pararcticibacter amylolyticus</name>
    <dbReference type="NCBI Taxonomy" id="2173175"/>
    <lineage>
        <taxon>Bacteria</taxon>
        <taxon>Pseudomonadati</taxon>
        <taxon>Bacteroidota</taxon>
        <taxon>Sphingobacteriia</taxon>
        <taxon>Sphingobacteriales</taxon>
        <taxon>Sphingobacteriaceae</taxon>
        <taxon>Pararcticibacter</taxon>
    </lineage>
</organism>
<dbReference type="Gene3D" id="2.60.120.260">
    <property type="entry name" value="Galactose-binding domain-like"/>
    <property type="match status" value="1"/>
</dbReference>
<dbReference type="InterPro" id="IPR008979">
    <property type="entry name" value="Galactose-bd-like_sf"/>
</dbReference>
<evidence type="ECO:0000313" key="3">
    <source>
        <dbReference type="Proteomes" id="UP000245647"/>
    </source>
</evidence>
<dbReference type="Pfam" id="PF16323">
    <property type="entry name" value="DUF4959"/>
    <property type="match status" value="1"/>
</dbReference>
<proteinExistence type="predicted"/>
<name>A0A2U2PGL6_9SPHI</name>
<dbReference type="Pfam" id="PF16391">
    <property type="entry name" value="DUF5000"/>
    <property type="match status" value="1"/>
</dbReference>
<dbReference type="PROSITE" id="PS50853">
    <property type="entry name" value="FN3"/>
    <property type="match status" value="1"/>
</dbReference>
<dbReference type="Proteomes" id="UP000245647">
    <property type="component" value="Unassembled WGS sequence"/>
</dbReference>
<feature type="domain" description="Fibronectin type-III" evidence="1">
    <location>
        <begin position="36"/>
        <end position="129"/>
    </location>
</feature>
<dbReference type="RefSeq" id="WP_109415845.1">
    <property type="nucleotide sequence ID" value="NZ_QEAS01000008.1"/>
</dbReference>
<dbReference type="InterPro" id="IPR033431">
    <property type="entry name" value="DUF5126"/>
</dbReference>
<dbReference type="OrthoDB" id="621114at2"/>
<evidence type="ECO:0000313" key="2">
    <source>
        <dbReference type="EMBL" id="PWG80558.1"/>
    </source>
</evidence>
<dbReference type="InterPro" id="IPR032527">
    <property type="entry name" value="DUF4959"/>
</dbReference>
<comment type="caution">
    <text evidence="2">The sequence shown here is derived from an EMBL/GenBank/DDBJ whole genome shotgun (WGS) entry which is preliminary data.</text>
</comment>
<evidence type="ECO:0000259" key="1">
    <source>
        <dbReference type="PROSITE" id="PS50853"/>
    </source>
</evidence>
<protein>
    <recommendedName>
        <fullName evidence="1">Fibronectin type-III domain-containing protein</fullName>
    </recommendedName>
</protein>
<dbReference type="Pfam" id="PF17166">
    <property type="entry name" value="DUF5126"/>
    <property type="match status" value="1"/>
</dbReference>
<sequence>MKQVSKFTTIICFLLAILYGCKKEERLDHFDADAPAPRNVDNIKVTSTPGGAILTYDIPADPNLSYVRAVYEIQPGVFKEAKSSVYTDTLRLEGFGDTKQYEVKVYGVGRNEKGSEPATVMVQPLTPPVYSAFNDLTIEPGFGGIKVKLKNAYKANLAIVIEADTLGNGIKFPLRTFYTNSPEASYAVRGLSATEKKFYVYLRDRWNNKSDTLEKTLTPYFEQPVAKPYDMVKLPTDSWEPTADSYPMSRMWDGLVDIWIFASKRTKPLPVWFTIDLKSTYTLSRMKMHQRGSPYTYTGGNVKRFELYGSNSPDIDGGWSNWQLLGTFDSTKPSRKPSGATTEDVDYAFTQGEDFELTETPPPYRYVRIKVMDTWGGDIQVWITELSFFGEKK</sequence>
<dbReference type="InterPro" id="IPR032164">
    <property type="entry name" value="DUF5000"/>
</dbReference>
<dbReference type="AlphaFoldDB" id="A0A2U2PGL6"/>
<keyword evidence="3" id="KW-1185">Reference proteome</keyword>
<dbReference type="EMBL" id="QEAS01000008">
    <property type="protein sequence ID" value="PWG80558.1"/>
    <property type="molecule type" value="Genomic_DNA"/>
</dbReference>
<gene>
    <name evidence="2" type="ORF">DDR33_11010</name>
</gene>
<dbReference type="PROSITE" id="PS51257">
    <property type="entry name" value="PROKAR_LIPOPROTEIN"/>
    <property type="match status" value="1"/>
</dbReference>
<dbReference type="InterPro" id="IPR003961">
    <property type="entry name" value="FN3_dom"/>
</dbReference>